<evidence type="ECO:0000259" key="1">
    <source>
        <dbReference type="Pfam" id="PF11716"/>
    </source>
</evidence>
<feature type="domain" description="Mycothiol-dependent maleylpyruvate isomerase metal-binding" evidence="1">
    <location>
        <begin position="11"/>
        <end position="101"/>
    </location>
</feature>
<dbReference type="GO" id="GO:0016853">
    <property type="term" value="F:isomerase activity"/>
    <property type="evidence" value="ECO:0007669"/>
    <property type="project" value="UniProtKB-KW"/>
</dbReference>
<comment type="caution">
    <text evidence="2">The sequence shown here is derived from an EMBL/GenBank/DDBJ whole genome shotgun (WGS) entry which is preliminary data.</text>
</comment>
<reference evidence="3" key="1">
    <citation type="journal article" date="2019" name="Int. J. Syst. Evol. Microbiol.">
        <title>The Global Catalogue of Microorganisms (GCM) 10K type strain sequencing project: providing services to taxonomists for standard genome sequencing and annotation.</title>
        <authorList>
            <consortium name="The Broad Institute Genomics Platform"/>
            <consortium name="The Broad Institute Genome Sequencing Center for Infectious Disease"/>
            <person name="Wu L."/>
            <person name="Ma J."/>
        </authorList>
    </citation>
    <scope>NUCLEOTIDE SEQUENCE [LARGE SCALE GENOMIC DNA]</scope>
    <source>
        <strain evidence="3">JCM 18063</strain>
    </source>
</reference>
<accession>A0ABP8YS39</accession>
<dbReference type="EMBL" id="BAABID010000014">
    <property type="protein sequence ID" value="GAA4733708.1"/>
    <property type="molecule type" value="Genomic_DNA"/>
</dbReference>
<dbReference type="Pfam" id="PF11716">
    <property type="entry name" value="MDMPI_N"/>
    <property type="match status" value="1"/>
</dbReference>
<dbReference type="NCBIfam" id="TIGR03083">
    <property type="entry name" value="maleylpyruvate isomerase family mycothiol-dependent enzyme"/>
    <property type="match status" value="1"/>
</dbReference>
<dbReference type="RefSeq" id="WP_172152297.1">
    <property type="nucleotide sequence ID" value="NZ_BAABID010000014.1"/>
</dbReference>
<proteinExistence type="predicted"/>
<protein>
    <submittedName>
        <fullName evidence="2">Maleylpyruvate isomerase family mycothiol-dependent enzyme</fullName>
    </submittedName>
</protein>
<sequence>MPTSDVIWEAVHAERRRLVRDLTGLPHDRWTVPSLVPGWSVHDVLAHLVDSAVTTRRAFWRQMVAARFDFDRVNERGVARCRATDPTVTLESFRAVVDRTDTPPGPLAARLVEAYVHGEDIRRPLGIGASYPSEPVMTALDYLIRTGARFGGGRERVAGLRLEPVDAEGARGDGFSVRGPAVALLLAVSGRRAGLADLSGSGVELLAERL</sequence>
<name>A0ABP8YS39_9MICO</name>
<dbReference type="InterPro" id="IPR024344">
    <property type="entry name" value="MDMPI_metal-binding"/>
</dbReference>
<dbReference type="InterPro" id="IPR017517">
    <property type="entry name" value="Maleyloyr_isom"/>
</dbReference>
<evidence type="ECO:0000313" key="3">
    <source>
        <dbReference type="Proteomes" id="UP001500956"/>
    </source>
</evidence>
<keyword evidence="3" id="KW-1185">Reference proteome</keyword>
<dbReference type="Proteomes" id="UP001500956">
    <property type="component" value="Unassembled WGS sequence"/>
</dbReference>
<evidence type="ECO:0000313" key="2">
    <source>
        <dbReference type="EMBL" id="GAA4733708.1"/>
    </source>
</evidence>
<dbReference type="Gene3D" id="1.20.120.450">
    <property type="entry name" value="dinb family like domain"/>
    <property type="match status" value="1"/>
</dbReference>
<dbReference type="InterPro" id="IPR034660">
    <property type="entry name" value="DinB/YfiT-like"/>
</dbReference>
<dbReference type="SUPFAM" id="SSF109854">
    <property type="entry name" value="DinB/YfiT-like putative metalloenzymes"/>
    <property type="match status" value="1"/>
</dbReference>
<gene>
    <name evidence="2" type="ORF">GCM10023216_27730</name>
</gene>
<keyword evidence="2" id="KW-0413">Isomerase</keyword>
<organism evidence="2 3">
    <name type="scientific">Isoptericola chiayiensis</name>
    <dbReference type="NCBI Taxonomy" id="579446"/>
    <lineage>
        <taxon>Bacteria</taxon>
        <taxon>Bacillati</taxon>
        <taxon>Actinomycetota</taxon>
        <taxon>Actinomycetes</taxon>
        <taxon>Micrococcales</taxon>
        <taxon>Promicromonosporaceae</taxon>
        <taxon>Isoptericola</taxon>
    </lineage>
</organism>